<comment type="similarity">
    <text evidence="4 16">Belongs to the GSP E family.</text>
</comment>
<keyword evidence="9 16" id="KW-0547">Nucleotide-binding</keyword>
<organism evidence="18 19">
    <name type="scientific">Acinetobacter chinensis</name>
    <dbReference type="NCBI Taxonomy" id="2004650"/>
    <lineage>
        <taxon>Bacteria</taxon>
        <taxon>Pseudomonadati</taxon>
        <taxon>Pseudomonadota</taxon>
        <taxon>Gammaproteobacteria</taxon>
        <taxon>Moraxellales</taxon>
        <taxon>Moraxellaceae</taxon>
        <taxon>Acinetobacter</taxon>
    </lineage>
</organism>
<keyword evidence="7" id="KW-0997">Cell inner membrane</keyword>
<evidence type="ECO:0000256" key="8">
    <source>
        <dbReference type="ARBA" id="ARBA00022723"/>
    </source>
</evidence>
<evidence type="ECO:0000256" key="15">
    <source>
        <dbReference type="ARBA" id="ARBA00034006"/>
    </source>
</evidence>
<evidence type="ECO:0000256" key="4">
    <source>
        <dbReference type="ARBA" id="ARBA00006611"/>
    </source>
</evidence>
<proteinExistence type="inferred from homology"/>
<evidence type="ECO:0000256" key="5">
    <source>
        <dbReference type="ARBA" id="ARBA00022448"/>
    </source>
</evidence>
<dbReference type="SUPFAM" id="SSF52540">
    <property type="entry name" value="P-loop containing nucleoside triphosphate hydrolases"/>
    <property type="match status" value="1"/>
</dbReference>
<evidence type="ECO:0000256" key="14">
    <source>
        <dbReference type="ARBA" id="ARBA00023136"/>
    </source>
</evidence>
<keyword evidence="14" id="KW-0472">Membrane</keyword>
<dbReference type="RefSeq" id="WP_317085080.1">
    <property type="nucleotide sequence ID" value="NZ_JASVDY010000007.1"/>
</dbReference>
<dbReference type="Proteomes" id="UP001278188">
    <property type="component" value="Unassembled WGS sequence"/>
</dbReference>
<comment type="subcellular location">
    <subcellularLocation>
        <location evidence="3 16">Cell inner membrane</location>
    </subcellularLocation>
</comment>
<comment type="catalytic activity">
    <reaction evidence="15">
        <text>ATP + H2O + cellular proteinSide 1 = ADP + phosphate + cellular proteinSide 2.</text>
        <dbReference type="EC" id="7.4.2.8"/>
    </reaction>
</comment>
<dbReference type="InterPro" id="IPR001482">
    <property type="entry name" value="T2SS/T4SS_dom"/>
</dbReference>
<accession>A0ABU3WKI4</accession>
<comment type="cofactor">
    <cofactor evidence="1">
        <name>Zn(2+)</name>
        <dbReference type="ChEBI" id="CHEBI:29105"/>
    </cofactor>
</comment>
<dbReference type="PANTHER" id="PTHR30258:SF27">
    <property type="entry name" value="BACTERIOPHAGE ADSORPTION PROTEIN B-RELATED"/>
    <property type="match status" value="1"/>
</dbReference>
<dbReference type="InterPro" id="IPR054757">
    <property type="entry name" value="GSPE_N1E"/>
</dbReference>
<keyword evidence="6" id="KW-1003">Cell membrane</keyword>
<name>A0ABU3WKI4_9GAMM</name>
<evidence type="ECO:0000256" key="10">
    <source>
        <dbReference type="ARBA" id="ARBA00022833"/>
    </source>
</evidence>
<keyword evidence="5 16" id="KW-0813">Transport</keyword>
<evidence type="ECO:0000256" key="13">
    <source>
        <dbReference type="ARBA" id="ARBA00022967"/>
    </source>
</evidence>
<dbReference type="Gene3D" id="3.30.300.160">
    <property type="entry name" value="Type II secretion system, protein E, N-terminal domain"/>
    <property type="match status" value="1"/>
</dbReference>
<feature type="domain" description="Bacterial type II secretion system protein E" evidence="17">
    <location>
        <begin position="312"/>
        <end position="326"/>
    </location>
</feature>
<evidence type="ECO:0000259" key="17">
    <source>
        <dbReference type="PROSITE" id="PS00662"/>
    </source>
</evidence>
<evidence type="ECO:0000256" key="11">
    <source>
        <dbReference type="ARBA" id="ARBA00022840"/>
    </source>
</evidence>
<evidence type="ECO:0000256" key="2">
    <source>
        <dbReference type="ARBA" id="ARBA00003288"/>
    </source>
</evidence>
<dbReference type="Gene3D" id="3.40.50.300">
    <property type="entry name" value="P-loop containing nucleotide triphosphate hydrolases"/>
    <property type="match status" value="1"/>
</dbReference>
<dbReference type="PANTHER" id="PTHR30258">
    <property type="entry name" value="TYPE II SECRETION SYSTEM PROTEIN GSPE-RELATED"/>
    <property type="match status" value="1"/>
</dbReference>
<protein>
    <recommendedName>
        <fullName evidence="16">Type II secretion system protein E</fullName>
        <shortName evidence="16">T2SS protein E</shortName>
    </recommendedName>
    <alternativeName>
        <fullName evidence="16">Type II traffic warden ATPase</fullName>
    </alternativeName>
</protein>
<gene>
    <name evidence="18" type="primary">gspE</name>
    <name evidence="18" type="ORF">QR674_15335</name>
</gene>
<evidence type="ECO:0000256" key="1">
    <source>
        <dbReference type="ARBA" id="ARBA00001947"/>
    </source>
</evidence>
<keyword evidence="19" id="KW-1185">Reference proteome</keyword>
<evidence type="ECO:0000256" key="3">
    <source>
        <dbReference type="ARBA" id="ARBA00004533"/>
    </source>
</evidence>
<dbReference type="CDD" id="cd01129">
    <property type="entry name" value="PulE-GspE-like"/>
    <property type="match status" value="1"/>
</dbReference>
<dbReference type="InterPro" id="IPR013369">
    <property type="entry name" value="T2SS_GspE"/>
</dbReference>
<keyword evidence="8" id="KW-0479">Metal-binding</keyword>
<dbReference type="Gene3D" id="3.30.450.90">
    <property type="match status" value="1"/>
</dbReference>
<dbReference type="NCBIfam" id="TIGR02533">
    <property type="entry name" value="type_II_gspE"/>
    <property type="match status" value="1"/>
</dbReference>
<evidence type="ECO:0000256" key="7">
    <source>
        <dbReference type="ARBA" id="ARBA00022519"/>
    </source>
</evidence>
<evidence type="ECO:0000256" key="16">
    <source>
        <dbReference type="RuleBase" id="RU366070"/>
    </source>
</evidence>
<evidence type="ECO:0000313" key="19">
    <source>
        <dbReference type="Proteomes" id="UP001278188"/>
    </source>
</evidence>
<dbReference type="InterPro" id="IPR027417">
    <property type="entry name" value="P-loop_NTPase"/>
</dbReference>
<dbReference type="InterPro" id="IPR003593">
    <property type="entry name" value="AAA+_ATPase"/>
</dbReference>
<dbReference type="Pfam" id="PF00437">
    <property type="entry name" value="T2SSE"/>
    <property type="match status" value="1"/>
</dbReference>
<reference evidence="18 19" key="1">
    <citation type="submission" date="2023-06" db="EMBL/GenBank/DDBJ databases">
        <title>Genomic Analysis of Acinetobacter Strains Recovered from South Australian Aquatic Samples provides Insights into the Circulation of Antibiotic Resistance determinants in the Environment.</title>
        <authorList>
            <person name="Tobin L."/>
            <person name="Jarocki V.M."/>
            <person name="Kenyon J."/>
            <person name="Drigo B."/>
            <person name="Donner E."/>
            <person name="Djordjevic S.P."/>
            <person name="Hamidian M."/>
        </authorList>
    </citation>
    <scope>NUCLEOTIDE SEQUENCE [LARGE SCALE GENOMIC DNA]</scope>
    <source>
        <strain evidence="18 19">SAAc652</strain>
    </source>
</reference>
<dbReference type="PROSITE" id="PS00662">
    <property type="entry name" value="T2SP_E"/>
    <property type="match status" value="1"/>
</dbReference>
<dbReference type="InterPro" id="IPR037257">
    <property type="entry name" value="T2SS_E_N_sf"/>
</dbReference>
<dbReference type="SMART" id="SM00382">
    <property type="entry name" value="AAA"/>
    <property type="match status" value="1"/>
</dbReference>
<evidence type="ECO:0000313" key="18">
    <source>
        <dbReference type="EMBL" id="MDV2470352.1"/>
    </source>
</evidence>
<sequence length="495" mass="55074">MQALKQLQIPYSFAKRHGVLIRYEGDQAYIVRRENTPLSAIQEARRFLGYVAQHQLYTDQEFNKILSSSFAGDTGESQQVAAGLEDHPDLLSLADQVPETEDLMDQEDDAPIVRLINALLSEAIRVGASDIHIEAFEKKLSVRLRVDGQLREIVQPRRELAPLLVSRIKVMAKLDIAEKRIPQDGRISLRLAGREVDVRVSTLPSSHGERVVMRLLDKQAGRLNMTHLGLMQSDYDRLTTLVHRPHGIILVTGPTGSGKTTTLYAALSDLNDGSKNILTAEDPIEYQLEGIGQTQVNTKVDMTFARALKAMLRQDPDVVMVGEIRDLETAEIAVQASLTGHLVLSTLHTNTAIGAVTRLKDMGIEPFLLASSLIGVIAQRLVRTLCSHCHTWREADSFEKDIFKPISSELILKLPVPKGCDHCSHTGFTGRTAIYEIVPIDEQMRRLIHGNAAEYELEEYARRDAGSIRDDGLRKVLAGKTTMEEVLRVTNEAAE</sequence>
<dbReference type="EMBL" id="JASVDY010000007">
    <property type="protein sequence ID" value="MDV2470352.1"/>
    <property type="molecule type" value="Genomic_DNA"/>
</dbReference>
<evidence type="ECO:0000256" key="9">
    <source>
        <dbReference type="ARBA" id="ARBA00022741"/>
    </source>
</evidence>
<comment type="function">
    <text evidence="2 16">ATPase component of the type II secretion system required for the energy-dependent secretion of extracellular factors such as proteases and toxins from the periplasm. Acts as a molecular motor to provide the energy that is required for assembly of the pseudopilus and the extrusion of substrates generated in the cytoplasm.</text>
</comment>
<keyword evidence="12 16" id="KW-0653">Protein transport</keyword>
<evidence type="ECO:0000256" key="12">
    <source>
        <dbReference type="ARBA" id="ARBA00022927"/>
    </source>
</evidence>
<keyword evidence="13" id="KW-1278">Translocase</keyword>
<dbReference type="Pfam" id="PF22341">
    <property type="entry name" value="GSPE_N1E"/>
    <property type="match status" value="1"/>
</dbReference>
<keyword evidence="11 16" id="KW-0067">ATP-binding</keyword>
<keyword evidence="10" id="KW-0862">Zinc</keyword>
<dbReference type="SUPFAM" id="SSF160246">
    <property type="entry name" value="EspE N-terminal domain-like"/>
    <property type="match status" value="1"/>
</dbReference>
<evidence type="ECO:0000256" key="6">
    <source>
        <dbReference type="ARBA" id="ARBA00022475"/>
    </source>
</evidence>
<comment type="caution">
    <text evidence="18">The sequence shown here is derived from an EMBL/GenBank/DDBJ whole genome shotgun (WGS) entry which is preliminary data.</text>
</comment>